<comment type="catalytic activity">
    <reaction evidence="3">
        <text>(2S)-lactyl-2-diphospho-5'-guanosine + 7,8-didemethyl-8-hydroxy-5-deazariboflavin = oxidized coenzyme F420-0 + GMP + H(+)</text>
        <dbReference type="Rhea" id="RHEA:63444"/>
        <dbReference type="ChEBI" id="CHEBI:15378"/>
        <dbReference type="ChEBI" id="CHEBI:58115"/>
        <dbReference type="ChEBI" id="CHEBI:59435"/>
        <dbReference type="ChEBI" id="CHEBI:59904"/>
        <dbReference type="ChEBI" id="CHEBI:59907"/>
        <dbReference type="EC" id="2.7.8.28"/>
    </reaction>
</comment>
<dbReference type="GO" id="GO:0000287">
    <property type="term" value="F:magnesium ion binding"/>
    <property type="evidence" value="ECO:0007669"/>
    <property type="project" value="InterPro"/>
</dbReference>
<dbReference type="UniPathway" id="UPA00071"/>
<dbReference type="PATRIC" id="fig|1434111.4.peg.502"/>
<comment type="subunit">
    <text evidence="3">Homodimer.</text>
</comment>
<dbReference type="NCBIfam" id="TIGR01819">
    <property type="entry name" value="F420_cofD"/>
    <property type="match status" value="1"/>
</dbReference>
<dbReference type="InterPro" id="IPR010115">
    <property type="entry name" value="FbiA/CofD"/>
</dbReference>
<name>A0A0E3S4C4_9EURY</name>
<dbReference type="Gene3D" id="1.10.8.240">
    <property type="entry name" value="CofD-like domain"/>
    <property type="match status" value="1"/>
</dbReference>
<comment type="function">
    <text evidence="3">Catalyzes the transfer of the 2-phospholactate moiety from (2S)-lactyl-2-diphospho-5'-guanosine to 7,8-didemethyl-8-hydroxy-5-deazariboflavin (FO) with the formation of oxidized coenzyme F420-0 and GMP.</text>
</comment>
<dbReference type="EC" id="2.7.8.28" evidence="3"/>
<gene>
    <name evidence="3" type="primary">cofD</name>
    <name evidence="4" type="ORF">MSLAZ_0397</name>
</gene>
<dbReference type="GO" id="GO:0052645">
    <property type="term" value="P:F420-0 metabolic process"/>
    <property type="evidence" value="ECO:0007669"/>
    <property type="project" value="UniProtKB-UniRule"/>
</dbReference>
<comment type="similarity">
    <text evidence="3">Belongs to the CofD family.</text>
</comment>
<sequence length="330" mass="36150">MILHKLQKHLPPEGGINPGKVIIMIILSGGTGTPKLLDGLKEILPSEELTVVVNTAEDLWVSGNLISPDLDTVLYLFSGQIDRKNWWGIENDTFRTYECMQELGVEESLKLGDRDRATHIIRSNFIREGASLTEATVKLASLLGIKANIFPMSDDPVSTCIETLKGVMHFQDFWVGKHGEPEVLGVDIRGVSEASVAKKVMEALEKDDKVLIGPSNPITSIGPIISLPGMRELLKQKKVVAVSPIIGNAPVSGPAGKLMQACGLEVSSMGVAEYYQEFLDVFVFDERDRADEFAFEKLGCRACRADTLMTSTEKSKELAEFVVGLFDTIL</sequence>
<dbReference type="SUPFAM" id="SSF142338">
    <property type="entry name" value="CofD-like"/>
    <property type="match status" value="1"/>
</dbReference>
<dbReference type="Gene3D" id="3.40.50.10680">
    <property type="entry name" value="CofD-like domains"/>
    <property type="match status" value="1"/>
</dbReference>
<dbReference type="InterPro" id="IPR038136">
    <property type="entry name" value="CofD-like_dom_sf"/>
</dbReference>
<dbReference type="HOGENOM" id="CLU_055795_1_0_2"/>
<proteinExistence type="inferred from homology"/>
<comment type="cofactor">
    <cofactor evidence="3">
        <name>Mg(2+)</name>
        <dbReference type="ChEBI" id="CHEBI:18420"/>
    </cofactor>
</comment>
<feature type="binding site" evidence="3">
    <location>
        <position position="71"/>
    </location>
    <ligand>
        <name>7,8-didemethyl-8-hydroxy-5-deazariboflavin</name>
        <dbReference type="ChEBI" id="CHEBI:59904"/>
    </ligand>
</feature>
<evidence type="ECO:0000256" key="3">
    <source>
        <dbReference type="HAMAP-Rule" id="MF_01257"/>
    </source>
</evidence>
<dbReference type="CDD" id="cd07186">
    <property type="entry name" value="CofD_like"/>
    <property type="match status" value="1"/>
</dbReference>
<keyword evidence="1 3" id="KW-0808">Transferase</keyword>
<evidence type="ECO:0000313" key="4">
    <source>
        <dbReference type="EMBL" id="AKB73658.1"/>
    </source>
</evidence>
<dbReference type="GO" id="GO:0043743">
    <property type="term" value="F:LPPG:FO 2-phospho-L-lactate transferase activity"/>
    <property type="evidence" value="ECO:0007669"/>
    <property type="project" value="UniProtKB-EC"/>
</dbReference>
<evidence type="ECO:0000256" key="1">
    <source>
        <dbReference type="ARBA" id="ARBA00022679"/>
    </source>
</evidence>
<reference evidence="4 5" key="1">
    <citation type="submission" date="2014-07" db="EMBL/GenBank/DDBJ databases">
        <title>Methanogenic archaea and the global carbon cycle.</title>
        <authorList>
            <person name="Henriksen J.R."/>
            <person name="Luke J."/>
            <person name="Reinhart S."/>
            <person name="Benedict M.N."/>
            <person name="Youngblut N.D."/>
            <person name="Metcalf M.E."/>
            <person name="Whitaker R.J."/>
            <person name="Metcalf W.W."/>
        </authorList>
    </citation>
    <scope>NUCLEOTIDE SEQUENCE [LARGE SCALE GENOMIC DNA]</scope>
    <source>
        <strain evidence="4 5">Z-7289</strain>
    </source>
</reference>
<keyword evidence="2 3" id="KW-0460">Magnesium</keyword>
<dbReference type="Pfam" id="PF01933">
    <property type="entry name" value="CofD"/>
    <property type="match status" value="1"/>
</dbReference>
<evidence type="ECO:0000256" key="2">
    <source>
        <dbReference type="ARBA" id="ARBA00022842"/>
    </source>
</evidence>
<protein>
    <recommendedName>
        <fullName evidence="3">2-phospho-L-lactate transferase</fullName>
        <ecNumber evidence="3">2.7.8.28</ecNumber>
    </recommendedName>
    <alternativeName>
        <fullName evidence="3">EPPG:FO PEP transferase</fullName>
    </alternativeName>
</protein>
<organism evidence="4 5">
    <name type="scientific">Methanosarcina lacustris Z-7289</name>
    <dbReference type="NCBI Taxonomy" id="1434111"/>
    <lineage>
        <taxon>Archaea</taxon>
        <taxon>Methanobacteriati</taxon>
        <taxon>Methanobacteriota</taxon>
        <taxon>Stenosarchaea group</taxon>
        <taxon>Methanomicrobia</taxon>
        <taxon>Methanosarcinales</taxon>
        <taxon>Methanosarcinaceae</taxon>
        <taxon>Methanosarcina</taxon>
    </lineage>
</organism>
<dbReference type="STRING" id="1434111.MSLAZ_0397"/>
<dbReference type="EMBL" id="CP009515">
    <property type="protein sequence ID" value="AKB73658.1"/>
    <property type="molecule type" value="Genomic_DNA"/>
</dbReference>
<dbReference type="AlphaFoldDB" id="A0A0E3S4C4"/>
<keyword evidence="5" id="KW-1185">Reference proteome</keyword>
<accession>A0A0E3S4C4</accession>
<evidence type="ECO:0000313" key="5">
    <source>
        <dbReference type="Proteomes" id="UP000033072"/>
    </source>
</evidence>
<comment type="pathway">
    <text evidence="3">Cofactor biosynthesis; coenzyme F420 biosynthesis.</text>
</comment>
<dbReference type="PANTHER" id="PTHR43007:SF1">
    <property type="entry name" value="2-PHOSPHO-L-LACTATE TRANSFERASE"/>
    <property type="match status" value="1"/>
</dbReference>
<dbReference type="InterPro" id="IPR002882">
    <property type="entry name" value="CofD"/>
</dbReference>
<dbReference type="Proteomes" id="UP000033072">
    <property type="component" value="Chromosome"/>
</dbReference>
<dbReference type="PANTHER" id="PTHR43007">
    <property type="entry name" value="2-PHOSPHO-L-LACTATE TRANSFERASE"/>
    <property type="match status" value="1"/>
</dbReference>
<feature type="binding site" evidence="3">
    <location>
        <position position="110"/>
    </location>
    <ligand>
        <name>7,8-didemethyl-8-hydroxy-5-deazariboflavin</name>
        <dbReference type="ChEBI" id="CHEBI:59904"/>
    </ligand>
</feature>
<dbReference type="KEGG" id="mls:MSLAZ_0397"/>
<dbReference type="HAMAP" id="MF_01257">
    <property type="entry name" value="CofD"/>
    <property type="match status" value="1"/>
</dbReference>